<dbReference type="AlphaFoldDB" id="A0A239Q2U3"/>
<dbReference type="EMBL" id="FZQB01000017">
    <property type="protein sequence ID" value="SNT76267.1"/>
    <property type="molecule type" value="Genomic_DNA"/>
</dbReference>
<dbReference type="SUPFAM" id="SSF55166">
    <property type="entry name" value="Hedgehog/DD-peptidase"/>
    <property type="match status" value="1"/>
</dbReference>
<proteinExistence type="predicted"/>
<sequence>MFRGSAAVLAVAVLAFGLLGSSAGAQQCPARDFLSEPMPADFSAPDRRAAILQAYPDLMPGEGPGSLIGPDGSLFTISGPTDRAARARLEAPTMGDQFIPVYPLSRDLDSRTKPFFDPGRVRDGAFFAMLYGNDRAQVEAALETVVFGNARFHVTTRHGVACQLRSAFASLEPQKTALAPFFETVGGGYAWRPISGTNRLSPHSWGIAIDINASLGGYWRWTGASEGAVGDYDNRVPWSLVEAMERSGFIWGGKWHHFDGMHFEFRPELILYGRMAQGDR</sequence>
<dbReference type="RefSeq" id="WP_089345587.1">
    <property type="nucleotide sequence ID" value="NZ_CP067131.1"/>
</dbReference>
<keyword evidence="4" id="KW-1185">Reference proteome</keyword>
<gene>
    <name evidence="3" type="ORF">SAMN05444959_11746</name>
</gene>
<dbReference type="Gene3D" id="3.30.1380.10">
    <property type="match status" value="1"/>
</dbReference>
<evidence type="ECO:0000256" key="1">
    <source>
        <dbReference type="SAM" id="SignalP"/>
    </source>
</evidence>
<keyword evidence="3" id="KW-0378">Hydrolase</keyword>
<dbReference type="Pfam" id="PF13539">
    <property type="entry name" value="Peptidase_M15_4"/>
    <property type="match status" value="1"/>
</dbReference>
<keyword evidence="1" id="KW-0732">Signal</keyword>
<name>A0A239Q2U3_9RHOB</name>
<evidence type="ECO:0000313" key="3">
    <source>
        <dbReference type="EMBL" id="SNT76267.1"/>
    </source>
</evidence>
<keyword evidence="3" id="KW-0645">Protease</keyword>
<feature type="signal peptide" evidence="1">
    <location>
        <begin position="1"/>
        <end position="25"/>
    </location>
</feature>
<accession>A0A239Q2U3</accession>
<feature type="domain" description="Peptidase M15C" evidence="2">
    <location>
        <begin position="196"/>
        <end position="264"/>
    </location>
</feature>
<dbReference type="GO" id="GO:0004180">
    <property type="term" value="F:carboxypeptidase activity"/>
    <property type="evidence" value="ECO:0007669"/>
    <property type="project" value="UniProtKB-KW"/>
</dbReference>
<protein>
    <submittedName>
        <fullName evidence="3">D-alanyl-D-alanine carboxypeptidase</fullName>
    </submittedName>
</protein>
<evidence type="ECO:0000259" key="2">
    <source>
        <dbReference type="Pfam" id="PF13539"/>
    </source>
</evidence>
<dbReference type="InterPro" id="IPR039561">
    <property type="entry name" value="Peptidase_M15C"/>
</dbReference>
<feature type="chain" id="PRO_5012941285" evidence="1">
    <location>
        <begin position="26"/>
        <end position="280"/>
    </location>
</feature>
<organism evidence="3 4">
    <name type="scientific">Paracoccus seriniphilus</name>
    <dbReference type="NCBI Taxonomy" id="184748"/>
    <lineage>
        <taxon>Bacteria</taxon>
        <taxon>Pseudomonadati</taxon>
        <taxon>Pseudomonadota</taxon>
        <taxon>Alphaproteobacteria</taxon>
        <taxon>Rhodobacterales</taxon>
        <taxon>Paracoccaceae</taxon>
        <taxon>Paracoccus</taxon>
    </lineage>
</organism>
<evidence type="ECO:0000313" key="4">
    <source>
        <dbReference type="Proteomes" id="UP000198307"/>
    </source>
</evidence>
<dbReference type="OrthoDB" id="9799970at2"/>
<reference evidence="3 4" key="1">
    <citation type="submission" date="2017-07" db="EMBL/GenBank/DDBJ databases">
        <authorList>
            <person name="Sun Z.S."/>
            <person name="Albrecht U."/>
            <person name="Echele G."/>
            <person name="Lee C.C."/>
        </authorList>
    </citation>
    <scope>NUCLEOTIDE SEQUENCE [LARGE SCALE GENOMIC DNA]</scope>
    <source>
        <strain evidence="3 4">DSM 14827</strain>
    </source>
</reference>
<dbReference type="InterPro" id="IPR009045">
    <property type="entry name" value="Zn_M74/Hedgehog-like"/>
</dbReference>
<keyword evidence="3" id="KW-0121">Carboxypeptidase</keyword>
<dbReference type="Proteomes" id="UP000198307">
    <property type="component" value="Unassembled WGS sequence"/>
</dbReference>